<reference evidence="2" key="1">
    <citation type="journal article" date="2014" name="Int. J. Syst. Evol. Microbiol.">
        <title>Complete genome sequence of Corynebacterium casei LMG S-19264T (=DSM 44701T), isolated from a smear-ripened cheese.</title>
        <authorList>
            <consortium name="US DOE Joint Genome Institute (JGI-PGF)"/>
            <person name="Walter F."/>
            <person name="Albersmeier A."/>
            <person name="Kalinowski J."/>
            <person name="Ruckert C."/>
        </authorList>
    </citation>
    <scope>NUCLEOTIDE SEQUENCE</scope>
    <source>
        <strain evidence="2">JCM 15759</strain>
    </source>
</reference>
<gene>
    <name evidence="2" type="ORF">GCM10009006_35660</name>
</gene>
<feature type="region of interest" description="Disordered" evidence="1">
    <location>
        <begin position="42"/>
        <end position="62"/>
    </location>
</feature>
<dbReference type="EMBL" id="BMON01000006">
    <property type="protein sequence ID" value="GGM51345.1"/>
    <property type="molecule type" value="Genomic_DNA"/>
</dbReference>
<dbReference type="Proteomes" id="UP000656367">
    <property type="component" value="Unassembled WGS sequence"/>
</dbReference>
<organism evidence="2 3">
    <name type="scientific">Haloarcula argentinensis</name>
    <dbReference type="NCBI Taxonomy" id="43776"/>
    <lineage>
        <taxon>Archaea</taxon>
        <taxon>Methanobacteriati</taxon>
        <taxon>Methanobacteriota</taxon>
        <taxon>Stenosarchaea group</taxon>
        <taxon>Halobacteria</taxon>
        <taxon>Halobacteriales</taxon>
        <taxon>Haloarculaceae</taxon>
        <taxon>Haloarcula</taxon>
    </lineage>
</organism>
<name>A0A830FRV8_HALAR</name>
<sequence>MSNPIKQEGSVFASFHSNEQPIRARVIDRTLSICAEMGLTEHATDSEPLSPEDVTLSEKGKGRISVHSENREIRLRFRLDDWSGPIDTMLNVSVDANRLVEVDRSSGDAYTGPAQLFVELIRRLAVELDPFYVSTFNRAIMDGEIAPTPKTVLPVETPFELRRLPWLGIYSEPLIERFGGCERVLDAPAWKVEKLENGSILIVTTRIPWDDYGSKHPADRYLLDGMDRADAVSPPSDVTLSDPFASFDPDAIGTDVCVHRENIAPEFANEDLELVPVRVDEHRNLRHLDTGTFVRNVVTDTTGDKADIVKRMLSDIPATAEDDLYVSALLRDVIPPSFVRLDDPEAENVVTKVMDLDTTVSKIKLLASLGRVAQQDDFTADDLDSMEGALDTLNELDDTENIDQYIRERLL</sequence>
<protein>
    <submittedName>
        <fullName evidence="2">Uncharacterized protein</fullName>
    </submittedName>
</protein>
<evidence type="ECO:0000256" key="1">
    <source>
        <dbReference type="SAM" id="MobiDB-lite"/>
    </source>
</evidence>
<comment type="caution">
    <text evidence="2">The sequence shown here is derived from an EMBL/GenBank/DDBJ whole genome shotgun (WGS) entry which is preliminary data.</text>
</comment>
<evidence type="ECO:0000313" key="2">
    <source>
        <dbReference type="EMBL" id="GGM51345.1"/>
    </source>
</evidence>
<reference evidence="2" key="2">
    <citation type="submission" date="2020-09" db="EMBL/GenBank/DDBJ databases">
        <authorList>
            <person name="Sun Q."/>
            <person name="Ohkuma M."/>
        </authorList>
    </citation>
    <scope>NUCLEOTIDE SEQUENCE</scope>
    <source>
        <strain evidence="2">JCM 15759</strain>
    </source>
</reference>
<accession>A0A830FRV8</accession>
<dbReference type="AlphaFoldDB" id="A0A830FRV8"/>
<proteinExistence type="predicted"/>
<dbReference type="OrthoDB" id="221725at2157"/>
<evidence type="ECO:0000313" key="3">
    <source>
        <dbReference type="Proteomes" id="UP000656367"/>
    </source>
</evidence>